<dbReference type="eggNOG" id="COG0815">
    <property type="taxonomic scope" value="Bacteria"/>
</dbReference>
<evidence type="ECO:0000313" key="2">
    <source>
        <dbReference type="EMBL" id="ADO72229.1"/>
    </source>
</evidence>
<dbReference type="Proteomes" id="UP000001351">
    <property type="component" value="Chromosome"/>
</dbReference>
<feature type="transmembrane region" description="Helical" evidence="1">
    <location>
        <begin position="53"/>
        <end position="73"/>
    </location>
</feature>
<keyword evidence="3" id="KW-1185">Reference proteome</keyword>
<protein>
    <submittedName>
        <fullName evidence="2">Conserved uncharacterized protein</fullName>
    </submittedName>
</protein>
<sequence>MSEAAPHFPIHAWRPALRLLAAGAQVLSVANLLFLVGRFVLDTFEGEESMTPVRAGIQLVGFSLFPTCLTWLLRRASKATLEVGPERLVLTLREARFEVPRESIASVHPWRLPLPGAGVVLRMKSGRFFTHHLEVPSPLPLLAALGAVSPTAAVAAQHPHSLFGQARYEGRRKYWDSWVLKFGLFPLLPTGIMFRAHQYITFGGPFGQYRMFGLASYLKTFAGYWLLFTTSLVLYAGLWRILSEVLAFALTWLMPARARGVRQSVEWLCRLVYYVGIPAILALRFLS</sequence>
<keyword evidence="1" id="KW-1133">Transmembrane helix</keyword>
<organism evidence="2 3">
    <name type="scientific">Stigmatella aurantiaca (strain DW4/3-1)</name>
    <dbReference type="NCBI Taxonomy" id="378806"/>
    <lineage>
        <taxon>Bacteria</taxon>
        <taxon>Pseudomonadati</taxon>
        <taxon>Myxococcota</taxon>
        <taxon>Myxococcia</taxon>
        <taxon>Myxococcales</taxon>
        <taxon>Cystobacterineae</taxon>
        <taxon>Archangiaceae</taxon>
        <taxon>Stigmatella</taxon>
    </lineage>
</organism>
<accession>E3FVL5</accession>
<dbReference type="EMBL" id="CP002271">
    <property type="protein sequence ID" value="ADO72229.1"/>
    <property type="molecule type" value="Genomic_DNA"/>
</dbReference>
<keyword evidence="1" id="KW-0472">Membrane</keyword>
<dbReference type="STRING" id="378806.STAUR_4449"/>
<keyword evidence="1" id="KW-0812">Transmembrane</keyword>
<feature type="transmembrane region" description="Helical" evidence="1">
    <location>
        <begin position="178"/>
        <end position="197"/>
    </location>
</feature>
<dbReference type="OrthoDB" id="5526559at2"/>
<dbReference type="AlphaFoldDB" id="E3FVL5"/>
<feature type="transmembrane region" description="Helical" evidence="1">
    <location>
        <begin position="20"/>
        <end position="41"/>
    </location>
</feature>
<proteinExistence type="predicted"/>
<gene>
    <name evidence="2" type="ordered locus">STAUR_4449</name>
</gene>
<evidence type="ECO:0000256" key="1">
    <source>
        <dbReference type="SAM" id="Phobius"/>
    </source>
</evidence>
<dbReference type="HOGENOM" id="CLU_911623_0_0_7"/>
<name>E3FVL5_STIAD</name>
<reference evidence="2 3" key="1">
    <citation type="journal article" date="2011" name="Mol. Biol. Evol.">
        <title>Comparative genomic analysis of fruiting body formation in Myxococcales.</title>
        <authorList>
            <person name="Huntley S."/>
            <person name="Hamann N."/>
            <person name="Wegener-Feldbrugge S."/>
            <person name="Treuner-Lange A."/>
            <person name="Kube M."/>
            <person name="Reinhardt R."/>
            <person name="Klages S."/>
            <person name="Muller R."/>
            <person name="Ronning C.M."/>
            <person name="Nierman W.C."/>
            <person name="Sogaard-Andersen L."/>
        </authorList>
    </citation>
    <scope>NUCLEOTIDE SEQUENCE [LARGE SCALE GENOMIC DNA]</scope>
    <source>
        <strain evidence="2 3">DW4/3-1</strain>
    </source>
</reference>
<feature type="transmembrane region" description="Helical" evidence="1">
    <location>
        <begin position="267"/>
        <end position="286"/>
    </location>
</feature>
<dbReference type="KEGG" id="sur:STAUR_4449"/>
<evidence type="ECO:0000313" key="3">
    <source>
        <dbReference type="Proteomes" id="UP000001351"/>
    </source>
</evidence>
<dbReference type="RefSeq" id="WP_013376259.1">
    <property type="nucleotide sequence ID" value="NC_014623.1"/>
</dbReference>